<feature type="domain" description="Dihydroxy-acid/6-phosphogluconate dehydratase C-terminal" evidence="12">
    <location>
        <begin position="408"/>
        <end position="601"/>
    </location>
</feature>
<feature type="domain" description="Dihydroxy-acid/6-phosphogluconate dehydratase N-terminal" evidence="11">
    <location>
        <begin position="68"/>
        <end position="381"/>
    </location>
</feature>
<dbReference type="HAMAP" id="MF_02094">
    <property type="entry name" value="Edd"/>
    <property type="match status" value="1"/>
</dbReference>
<dbReference type="PROSITE" id="PS00887">
    <property type="entry name" value="ILVD_EDD_2"/>
    <property type="match status" value="1"/>
</dbReference>
<evidence type="ECO:0000256" key="4">
    <source>
        <dbReference type="ARBA" id="ARBA00023004"/>
    </source>
</evidence>
<evidence type="ECO:0000313" key="14">
    <source>
        <dbReference type="Proteomes" id="UP001597322"/>
    </source>
</evidence>
<dbReference type="InterPro" id="IPR004786">
    <property type="entry name" value="6-phosphgluc_deHydtase"/>
</dbReference>
<sequence length="606" mass="64344">MTANSSIEAITRRIIERSKPRREAYLDRVQRAASKGVHRATLSCGNLAHGFAVCSPSDKAALAGDVVPNLGIITAYNDMLSAHQPYETFPPIIREAAREAGGVAQVAGGVPAMCDGVTQGQPGMELSLFSRDAIAMAAGVGLSHNMFDAAVYLGICDKIVPGLVIAALTFGHLPAVFIPAGPMTSGLPNDEKSRIRQLYAEGKVGRAELLEAESKSYHGPGTCTFYGTANSNQMLMEIMGFHMPGASFVNPGTPLREALTKEAAKRALAITALGNEFTPAGEMIDERSIVNGVVGLHATGGSTNHTLHLVAMARAAGIELTWQDISDLSDVVPLLARVYPNGLADVNHFHAAGGMGFLIKQLLKQGLLHDDVRTVFGQGLHAYTVEARLDEKGAVVREASPEESGDSKVLTKIDTPFQSNGGLKMLTGTLGKAVIKISAVKPERHVIEAPAVVFHDQQELQDAFKRGELNKDFVAVVRFQGPKANGMPELHRLTPPLGVLQDRGFKVALVTDGRMSGASGKVPAAIHVTPEACDGGPIARIKDGDMIRLDAINGTLEVLVDDAEFAARPLAEAKLEDNEFGMGRELFAPFRRNVGPADQGASVFFG</sequence>
<dbReference type="Pfam" id="PF00920">
    <property type="entry name" value="ILVD_EDD_N"/>
    <property type="match status" value="1"/>
</dbReference>
<organism evidence="13 14">
    <name type="scientific">Rhizobium helianthi</name>
    <dbReference type="NCBI Taxonomy" id="1132695"/>
    <lineage>
        <taxon>Bacteria</taxon>
        <taxon>Pseudomonadati</taxon>
        <taxon>Pseudomonadota</taxon>
        <taxon>Alphaproteobacteria</taxon>
        <taxon>Hyphomicrobiales</taxon>
        <taxon>Rhizobiaceae</taxon>
        <taxon>Rhizobium/Agrobacterium group</taxon>
        <taxon>Rhizobium</taxon>
    </lineage>
</organism>
<keyword evidence="14" id="KW-1185">Reference proteome</keyword>
<comment type="caution">
    <text evidence="13">The sequence shown here is derived from an EMBL/GenBank/DDBJ whole genome shotgun (WGS) entry which is preliminary data.</text>
</comment>
<dbReference type="Pfam" id="PF24877">
    <property type="entry name" value="ILV_EDD_C"/>
    <property type="match status" value="1"/>
</dbReference>
<keyword evidence="3 9" id="KW-0479">Metal-binding</keyword>
<feature type="binding site" evidence="9">
    <location>
        <position position="156"/>
    </location>
    <ligand>
        <name>[4Fe-4S] cluster</name>
        <dbReference type="ChEBI" id="CHEBI:49883"/>
    </ligand>
</feature>
<evidence type="ECO:0000256" key="3">
    <source>
        <dbReference type="ARBA" id="ARBA00022723"/>
    </source>
</evidence>
<dbReference type="PROSITE" id="PS00886">
    <property type="entry name" value="ILVD_EDD_1"/>
    <property type="match status" value="1"/>
</dbReference>
<keyword evidence="5 9" id="KW-0411">Iron-sulfur</keyword>
<dbReference type="SUPFAM" id="SSF52016">
    <property type="entry name" value="LeuD/IlvD-like"/>
    <property type="match status" value="1"/>
</dbReference>
<evidence type="ECO:0000313" key="13">
    <source>
        <dbReference type="EMBL" id="MFD1745978.1"/>
    </source>
</evidence>
<gene>
    <name evidence="9 13" type="primary">edd</name>
    <name evidence="13" type="ORF">ACFSE1_10950</name>
</gene>
<dbReference type="RefSeq" id="WP_377400689.1">
    <property type="nucleotide sequence ID" value="NZ_JBHUEQ010000017.1"/>
</dbReference>
<evidence type="ECO:0000256" key="9">
    <source>
        <dbReference type="HAMAP-Rule" id="MF_02094"/>
    </source>
</evidence>
<evidence type="ECO:0000256" key="6">
    <source>
        <dbReference type="ARBA" id="ARBA00023064"/>
    </source>
</evidence>
<dbReference type="EC" id="4.2.1.12" evidence="9 10"/>
<dbReference type="InterPro" id="IPR037237">
    <property type="entry name" value="IlvD/EDD_N"/>
</dbReference>
<dbReference type="InterPro" id="IPR056740">
    <property type="entry name" value="ILV_EDD_C"/>
</dbReference>
<dbReference type="EMBL" id="JBHUEQ010000017">
    <property type="protein sequence ID" value="MFD1745978.1"/>
    <property type="molecule type" value="Genomic_DNA"/>
</dbReference>
<evidence type="ECO:0000256" key="7">
    <source>
        <dbReference type="ARBA" id="ARBA00023239"/>
    </source>
</evidence>
<evidence type="ECO:0000256" key="10">
    <source>
        <dbReference type="NCBIfam" id="TIGR01196"/>
    </source>
</evidence>
<proteinExistence type="inferred from homology"/>
<dbReference type="InterPro" id="IPR000581">
    <property type="entry name" value="ILV_EDD_N"/>
</dbReference>
<name>A0ABW4M617_9HYPH</name>
<comment type="catalytic activity">
    <reaction evidence="9">
        <text>6-phospho-D-gluconate = 2-dehydro-3-deoxy-6-phospho-D-gluconate + H2O</text>
        <dbReference type="Rhea" id="RHEA:17277"/>
        <dbReference type="ChEBI" id="CHEBI:15377"/>
        <dbReference type="ChEBI" id="CHEBI:57569"/>
        <dbReference type="ChEBI" id="CHEBI:58759"/>
        <dbReference type="EC" id="4.2.1.12"/>
    </reaction>
</comment>
<keyword evidence="4 9" id="KW-0408">Iron</keyword>
<feature type="binding site" evidence="9">
    <location>
        <position position="223"/>
    </location>
    <ligand>
        <name>[4Fe-4S] cluster</name>
        <dbReference type="ChEBI" id="CHEBI:49883"/>
    </ligand>
</feature>
<keyword evidence="7 9" id="KW-0456">Lyase</keyword>
<evidence type="ECO:0000259" key="11">
    <source>
        <dbReference type="Pfam" id="PF00920"/>
    </source>
</evidence>
<keyword evidence="2 9" id="KW-0004">4Fe-4S</keyword>
<comment type="function">
    <text evidence="9">Catalyzes the dehydration of 6-phospho-D-gluconate to 2-dehydro-3-deoxy-6-phospho-D-gluconate.</text>
</comment>
<keyword evidence="6 9" id="KW-0311">Gluconate utilization</keyword>
<dbReference type="InterPro" id="IPR020558">
    <property type="entry name" value="DiOHA_6PGluconate_deHydtase_CS"/>
</dbReference>
<evidence type="ECO:0000259" key="12">
    <source>
        <dbReference type="Pfam" id="PF24877"/>
    </source>
</evidence>
<dbReference type="Proteomes" id="UP001597322">
    <property type="component" value="Unassembled WGS sequence"/>
</dbReference>
<dbReference type="Gene3D" id="3.50.30.80">
    <property type="entry name" value="IlvD/EDD C-terminal domain-like"/>
    <property type="match status" value="1"/>
</dbReference>
<keyword evidence="8 9" id="KW-0119">Carbohydrate metabolism</keyword>
<comment type="pathway">
    <text evidence="9">Carbohydrate metabolism; Entner-Doudoroff pathway.</text>
</comment>
<evidence type="ECO:0000256" key="1">
    <source>
        <dbReference type="ARBA" id="ARBA00006486"/>
    </source>
</evidence>
<protein>
    <recommendedName>
        <fullName evidence="9 10">Phosphogluconate dehydratase</fullName>
        <ecNumber evidence="9 10">4.2.1.12</ecNumber>
    </recommendedName>
</protein>
<evidence type="ECO:0000256" key="5">
    <source>
        <dbReference type="ARBA" id="ARBA00023014"/>
    </source>
</evidence>
<dbReference type="SUPFAM" id="SSF143975">
    <property type="entry name" value="IlvD/EDD N-terminal domain-like"/>
    <property type="match status" value="1"/>
</dbReference>
<dbReference type="GO" id="GO:0004456">
    <property type="term" value="F:phosphogluconate dehydratase activity"/>
    <property type="evidence" value="ECO:0007669"/>
    <property type="project" value="UniProtKB-EC"/>
</dbReference>
<evidence type="ECO:0000256" key="8">
    <source>
        <dbReference type="ARBA" id="ARBA00023277"/>
    </source>
</evidence>
<accession>A0ABW4M617</accession>
<reference evidence="14" key="1">
    <citation type="journal article" date="2019" name="Int. J. Syst. Evol. Microbiol.">
        <title>The Global Catalogue of Microorganisms (GCM) 10K type strain sequencing project: providing services to taxonomists for standard genome sequencing and annotation.</title>
        <authorList>
            <consortium name="The Broad Institute Genomics Platform"/>
            <consortium name="The Broad Institute Genome Sequencing Center for Infectious Disease"/>
            <person name="Wu L."/>
            <person name="Ma J."/>
        </authorList>
    </citation>
    <scope>NUCLEOTIDE SEQUENCE [LARGE SCALE GENOMIC DNA]</scope>
    <source>
        <strain evidence="14">CG52</strain>
    </source>
</reference>
<evidence type="ECO:0000256" key="2">
    <source>
        <dbReference type="ARBA" id="ARBA00022485"/>
    </source>
</evidence>
<dbReference type="InterPro" id="IPR042096">
    <property type="entry name" value="Dihydro-acid_dehy_C"/>
</dbReference>
<dbReference type="PANTHER" id="PTHR43661">
    <property type="entry name" value="D-XYLONATE DEHYDRATASE"/>
    <property type="match status" value="1"/>
</dbReference>
<comment type="similarity">
    <text evidence="1 9">Belongs to the IlvD/Edd family.</text>
</comment>
<dbReference type="PANTHER" id="PTHR43661:SF1">
    <property type="entry name" value="PHOSPHOGLUCONATE DEHYDRATASE"/>
    <property type="match status" value="1"/>
</dbReference>
<dbReference type="NCBIfam" id="TIGR01196">
    <property type="entry name" value="edd"/>
    <property type="match status" value="1"/>
</dbReference>
<comment type="cofactor">
    <cofactor evidence="9">
        <name>[4Fe-4S] cluster</name>
        <dbReference type="ChEBI" id="CHEBI:49883"/>
    </cofactor>
    <text evidence="9">Binds 1 [4Fe-4S] cluster.</text>
</comment>